<name>A0ACB9FGT8_ARCLA</name>
<organism evidence="1 2">
    <name type="scientific">Arctium lappa</name>
    <name type="common">Greater burdock</name>
    <name type="synonym">Lappa major</name>
    <dbReference type="NCBI Taxonomy" id="4217"/>
    <lineage>
        <taxon>Eukaryota</taxon>
        <taxon>Viridiplantae</taxon>
        <taxon>Streptophyta</taxon>
        <taxon>Embryophyta</taxon>
        <taxon>Tracheophyta</taxon>
        <taxon>Spermatophyta</taxon>
        <taxon>Magnoliopsida</taxon>
        <taxon>eudicotyledons</taxon>
        <taxon>Gunneridae</taxon>
        <taxon>Pentapetalae</taxon>
        <taxon>asterids</taxon>
        <taxon>campanulids</taxon>
        <taxon>Asterales</taxon>
        <taxon>Asteraceae</taxon>
        <taxon>Carduoideae</taxon>
        <taxon>Cardueae</taxon>
        <taxon>Arctiinae</taxon>
        <taxon>Arctium</taxon>
    </lineage>
</organism>
<evidence type="ECO:0000313" key="2">
    <source>
        <dbReference type="Proteomes" id="UP001055879"/>
    </source>
</evidence>
<proteinExistence type="predicted"/>
<protein>
    <submittedName>
        <fullName evidence="1">Uncharacterized protein</fullName>
    </submittedName>
</protein>
<sequence length="78" mass="8846">MVRSQPDTEGRWHAYENLRPAQKQDVRKRELTNLCRHIIDGPPASDHGVGPSTRPPARRVRGRHSGSSSSSARQYRDD</sequence>
<dbReference type="EMBL" id="CM042047">
    <property type="protein sequence ID" value="KAI3770558.1"/>
    <property type="molecule type" value="Genomic_DNA"/>
</dbReference>
<keyword evidence="2" id="KW-1185">Reference proteome</keyword>
<evidence type="ECO:0000313" key="1">
    <source>
        <dbReference type="EMBL" id="KAI3770558.1"/>
    </source>
</evidence>
<gene>
    <name evidence="1" type="ORF">L6452_01695</name>
</gene>
<reference evidence="2" key="1">
    <citation type="journal article" date="2022" name="Mol. Ecol. Resour.">
        <title>The genomes of chicory, endive, great burdock and yacon provide insights into Asteraceae palaeo-polyploidization history and plant inulin production.</title>
        <authorList>
            <person name="Fan W."/>
            <person name="Wang S."/>
            <person name="Wang H."/>
            <person name="Wang A."/>
            <person name="Jiang F."/>
            <person name="Liu H."/>
            <person name="Zhao H."/>
            <person name="Xu D."/>
            <person name="Zhang Y."/>
        </authorList>
    </citation>
    <scope>NUCLEOTIDE SEQUENCE [LARGE SCALE GENOMIC DNA]</scope>
    <source>
        <strain evidence="2">cv. Niubang</strain>
    </source>
</reference>
<reference evidence="1 2" key="2">
    <citation type="journal article" date="2022" name="Mol. Ecol. Resour.">
        <title>The genomes of chicory, endive, great burdock and yacon provide insights into Asteraceae paleo-polyploidization history and plant inulin production.</title>
        <authorList>
            <person name="Fan W."/>
            <person name="Wang S."/>
            <person name="Wang H."/>
            <person name="Wang A."/>
            <person name="Jiang F."/>
            <person name="Liu H."/>
            <person name="Zhao H."/>
            <person name="Xu D."/>
            <person name="Zhang Y."/>
        </authorList>
    </citation>
    <scope>NUCLEOTIDE SEQUENCE [LARGE SCALE GENOMIC DNA]</scope>
    <source>
        <strain evidence="2">cv. Niubang</strain>
    </source>
</reference>
<accession>A0ACB9FGT8</accession>
<dbReference type="Proteomes" id="UP001055879">
    <property type="component" value="Linkage Group LG01"/>
</dbReference>
<comment type="caution">
    <text evidence="1">The sequence shown here is derived from an EMBL/GenBank/DDBJ whole genome shotgun (WGS) entry which is preliminary data.</text>
</comment>